<proteinExistence type="predicted"/>
<dbReference type="AlphaFoldDB" id="A0A498QPB3"/>
<reference evidence="2 3" key="1">
    <citation type="submission" date="2018-09" db="EMBL/GenBank/DDBJ databases">
        <authorList>
            <person name="Tagini F."/>
        </authorList>
    </citation>
    <scope>NUCLEOTIDE SEQUENCE [LARGE SCALE GENOMIC DNA]</scope>
    <source>
        <strain evidence="2 3">MK13</strain>
    </source>
</reference>
<protein>
    <submittedName>
        <fullName evidence="2">Uncharacterized protein</fullName>
    </submittedName>
</protein>
<evidence type="ECO:0000313" key="3">
    <source>
        <dbReference type="Proteomes" id="UP000267289"/>
    </source>
</evidence>
<sequence>MSIMADSTTFNPPVEPPAIVPSQYGPPVRPLRAKDVPGMVSLAVTRLFPDIPPAIYRHSQDGAPMRGATLDALARVDMTMIKPSHRVNVICSEHGFGMDGGFGYAEMLGAIRDEIVSRTGCRNVKLVVMAWHGRKEPQELIDYFGLGERFAGKVVGANPLDAGVRIDTVLGPLIGIRTVYNSDWIVHTHYDDPREVYAHRAIDRITKPFGMSYARMETRSIFHMQMGPRTGNLIGRAVADSDFVRSKLAFSVVMKSSPNGLTGVDADNNLDNLGARTTTDMLRSYGKMLALLRTVDDCIPIIDGAKWPYYIHAGGMIFGQLFFNGRDWWDLDLPDDTADIEKMVGGNVLLGIKALVLNHALIGLSVLSLPMVYPTIVAGRAMADVLARDFANPDILEYAEVADDLFQAVDMARERAGGSNNLICFDGSYGAINLTPSMGEQLLAHAPECSRLVDEELLPKYLKQRGLDPAAMGVGSA</sequence>
<feature type="region of interest" description="Disordered" evidence="1">
    <location>
        <begin position="1"/>
        <end position="25"/>
    </location>
</feature>
<accession>A0A498QPB3</accession>
<evidence type="ECO:0000313" key="2">
    <source>
        <dbReference type="EMBL" id="VBA46273.1"/>
    </source>
</evidence>
<dbReference type="EMBL" id="UPHQ01000313">
    <property type="protein sequence ID" value="VBA46273.1"/>
    <property type="molecule type" value="Genomic_DNA"/>
</dbReference>
<keyword evidence="3" id="KW-1185">Reference proteome</keyword>
<feature type="compositionally biased region" description="Polar residues" evidence="1">
    <location>
        <begin position="1"/>
        <end position="11"/>
    </location>
</feature>
<gene>
    <name evidence="2" type="ORF">LAUMK13_05636</name>
</gene>
<evidence type="ECO:0000256" key="1">
    <source>
        <dbReference type="SAM" id="MobiDB-lite"/>
    </source>
</evidence>
<dbReference type="Proteomes" id="UP000267289">
    <property type="component" value="Unassembled WGS sequence"/>
</dbReference>
<organism evidence="2 3">
    <name type="scientific">Mycobacterium innocens</name>
    <dbReference type="NCBI Taxonomy" id="2341083"/>
    <lineage>
        <taxon>Bacteria</taxon>
        <taxon>Bacillati</taxon>
        <taxon>Actinomycetota</taxon>
        <taxon>Actinomycetes</taxon>
        <taxon>Mycobacteriales</taxon>
        <taxon>Mycobacteriaceae</taxon>
        <taxon>Mycobacterium</taxon>
    </lineage>
</organism>
<name>A0A498QPB3_9MYCO</name>